<dbReference type="AlphaFoldDB" id="A0A4Q7V2V1"/>
<evidence type="ECO:0000313" key="1">
    <source>
        <dbReference type="EMBL" id="RZT87741.1"/>
    </source>
</evidence>
<accession>A0A4Q7V2V1</accession>
<gene>
    <name evidence="1" type="ORF">EV383_4667</name>
</gene>
<reference evidence="1 2" key="1">
    <citation type="submission" date="2019-02" db="EMBL/GenBank/DDBJ databases">
        <title>Sequencing the genomes of 1000 actinobacteria strains.</title>
        <authorList>
            <person name="Klenk H.-P."/>
        </authorList>
    </citation>
    <scope>NUCLEOTIDE SEQUENCE [LARGE SCALE GENOMIC DNA]</scope>
    <source>
        <strain evidence="1 2">DSM 45779</strain>
    </source>
</reference>
<proteinExistence type="predicted"/>
<keyword evidence="2" id="KW-1185">Reference proteome</keyword>
<evidence type="ECO:0000313" key="2">
    <source>
        <dbReference type="Proteomes" id="UP000291591"/>
    </source>
</evidence>
<name>A0A4Q7V2V1_PSEST</name>
<sequence length="136" mass="13851">MTDEPVHASIRPVDGPDAHAADVAAAVLGHPAVIRLDGGPFGSIASYLPGHHLAGVRVGLADEPTEVAVVVRLGHPFPGLADEIAGRVRSVLGPVAVEVTFSDVGAADAVSVPARQEPWAGRRALWHRGTGADGPA</sequence>
<dbReference type="Proteomes" id="UP000291591">
    <property type="component" value="Unassembled WGS sequence"/>
</dbReference>
<comment type="caution">
    <text evidence="1">The sequence shown here is derived from an EMBL/GenBank/DDBJ whole genome shotgun (WGS) entry which is preliminary data.</text>
</comment>
<dbReference type="RefSeq" id="WP_207223629.1">
    <property type="nucleotide sequence ID" value="NZ_SHKL01000001.1"/>
</dbReference>
<organism evidence="1 2">
    <name type="scientific">Pseudonocardia sediminis</name>
    <dbReference type="NCBI Taxonomy" id="1397368"/>
    <lineage>
        <taxon>Bacteria</taxon>
        <taxon>Bacillati</taxon>
        <taxon>Actinomycetota</taxon>
        <taxon>Actinomycetes</taxon>
        <taxon>Pseudonocardiales</taxon>
        <taxon>Pseudonocardiaceae</taxon>
        <taxon>Pseudonocardia</taxon>
    </lineage>
</organism>
<protein>
    <submittedName>
        <fullName evidence="1">Uncharacterized protein</fullName>
    </submittedName>
</protein>
<dbReference type="EMBL" id="SHKL01000001">
    <property type="protein sequence ID" value="RZT87741.1"/>
    <property type="molecule type" value="Genomic_DNA"/>
</dbReference>